<protein>
    <recommendedName>
        <fullName evidence="3">Tyr recombinase domain-containing protein</fullName>
    </recommendedName>
</protein>
<proteinExistence type="predicted"/>
<dbReference type="AlphaFoldDB" id="L9ZCG3"/>
<comment type="caution">
    <text evidence="1">The sequence shown here is derived from an EMBL/GenBank/DDBJ whole genome shotgun (WGS) entry which is preliminary data.</text>
</comment>
<sequence length="125" mass="13623">MERRHAREDRDPPALSPGDVRALAACGSLSERLLVIATCAWGLRRGEVAALSVDQFEPAWFDHFKFDADGPRIVFSEGRKNSPGRVSVLYGLETLDAGDSSPTRIRRAATCSRVRPPKAATSTTV</sequence>
<dbReference type="RefSeq" id="WP_006183818.1">
    <property type="nucleotide sequence ID" value="NZ_AOII01000014.1"/>
</dbReference>
<evidence type="ECO:0008006" key="3">
    <source>
        <dbReference type="Google" id="ProtNLM"/>
    </source>
</evidence>
<organism evidence="1 2">
    <name type="scientific">Natrinema pallidum DSM 3751</name>
    <dbReference type="NCBI Taxonomy" id="1227495"/>
    <lineage>
        <taxon>Archaea</taxon>
        <taxon>Methanobacteriati</taxon>
        <taxon>Methanobacteriota</taxon>
        <taxon>Stenosarchaea group</taxon>
        <taxon>Halobacteria</taxon>
        <taxon>Halobacteriales</taxon>
        <taxon>Natrialbaceae</taxon>
        <taxon>Natrinema</taxon>
    </lineage>
</organism>
<dbReference type="eggNOG" id="arCOG08889">
    <property type="taxonomic scope" value="Archaea"/>
</dbReference>
<dbReference type="EMBL" id="AOII01000014">
    <property type="protein sequence ID" value="ELY82848.1"/>
    <property type="molecule type" value="Genomic_DNA"/>
</dbReference>
<dbReference type="OrthoDB" id="303624at2157"/>
<dbReference type="PATRIC" id="fig|1227495.3.peg.226"/>
<evidence type="ECO:0000313" key="1">
    <source>
        <dbReference type="EMBL" id="ELY82848.1"/>
    </source>
</evidence>
<dbReference type="Proteomes" id="UP000011618">
    <property type="component" value="Unassembled WGS sequence"/>
</dbReference>
<gene>
    <name evidence="1" type="ORF">C487_01175</name>
</gene>
<name>L9ZCG3_9EURY</name>
<reference evidence="1 2" key="1">
    <citation type="journal article" date="2014" name="PLoS Genet.">
        <title>Phylogenetically driven sequencing of extremely halophilic archaea reveals strategies for static and dynamic osmo-response.</title>
        <authorList>
            <person name="Becker E.A."/>
            <person name="Seitzer P.M."/>
            <person name="Tritt A."/>
            <person name="Larsen D."/>
            <person name="Krusor M."/>
            <person name="Yao A.I."/>
            <person name="Wu D."/>
            <person name="Madern D."/>
            <person name="Eisen J.A."/>
            <person name="Darling A.E."/>
            <person name="Facciotti M.T."/>
        </authorList>
    </citation>
    <scope>NUCLEOTIDE SEQUENCE [LARGE SCALE GENOMIC DNA]</scope>
    <source>
        <strain evidence="1 2">DSM 3751</strain>
    </source>
</reference>
<evidence type="ECO:0000313" key="2">
    <source>
        <dbReference type="Proteomes" id="UP000011618"/>
    </source>
</evidence>
<accession>L9ZCG3</accession>